<dbReference type="Pfam" id="PF01545">
    <property type="entry name" value="Cation_efflux"/>
    <property type="match status" value="2"/>
</dbReference>
<dbReference type="OrthoDB" id="9944568at2759"/>
<comment type="caution">
    <text evidence="12">The sequence shown here is derived from an EMBL/GenBank/DDBJ whole genome shotgun (WGS) entry which is preliminary data.</text>
</comment>
<feature type="transmembrane region" description="Helical" evidence="9">
    <location>
        <begin position="325"/>
        <end position="349"/>
    </location>
</feature>
<dbReference type="InterPro" id="IPR002524">
    <property type="entry name" value="Cation_efflux"/>
</dbReference>
<feature type="region of interest" description="Disordered" evidence="8">
    <location>
        <begin position="486"/>
        <end position="511"/>
    </location>
</feature>
<keyword evidence="4 9" id="KW-0812">Transmembrane</keyword>
<evidence type="ECO:0000256" key="8">
    <source>
        <dbReference type="SAM" id="MobiDB-lite"/>
    </source>
</evidence>
<feature type="compositionally biased region" description="Low complexity" evidence="8">
    <location>
        <begin position="489"/>
        <end position="500"/>
    </location>
</feature>
<name>A0A1E3I6K8_9TREE</name>
<dbReference type="PANTHER" id="PTHR45820:SF4">
    <property type="entry name" value="ZINC TRANSPORTER 63C, ISOFORM F"/>
    <property type="match status" value="1"/>
</dbReference>
<dbReference type="EMBL" id="AWGJ01000001">
    <property type="protein sequence ID" value="ODN84343.1"/>
    <property type="molecule type" value="Genomic_DNA"/>
</dbReference>
<feature type="transmembrane region" description="Helical" evidence="9">
    <location>
        <begin position="76"/>
        <end position="98"/>
    </location>
</feature>
<evidence type="ECO:0000256" key="2">
    <source>
        <dbReference type="ARBA" id="ARBA00008873"/>
    </source>
</evidence>
<keyword evidence="13" id="KW-1185">Reference proteome</keyword>
<feature type="transmembrane region" description="Helical" evidence="9">
    <location>
        <begin position="110"/>
        <end position="131"/>
    </location>
</feature>
<dbReference type="RefSeq" id="XP_018998146.1">
    <property type="nucleotide sequence ID" value="XM_019133441.1"/>
</dbReference>
<dbReference type="NCBIfam" id="TIGR01297">
    <property type="entry name" value="CDF"/>
    <property type="match status" value="2"/>
</dbReference>
<dbReference type="Gene3D" id="1.20.1510.10">
    <property type="entry name" value="Cation efflux protein transmembrane domain"/>
    <property type="match status" value="2"/>
</dbReference>
<evidence type="ECO:0000256" key="7">
    <source>
        <dbReference type="ARBA" id="ARBA00023136"/>
    </source>
</evidence>
<dbReference type="InterPro" id="IPR036837">
    <property type="entry name" value="Cation_efflux_CTD_sf"/>
</dbReference>
<dbReference type="InterPro" id="IPR058533">
    <property type="entry name" value="Cation_efflux_TM"/>
</dbReference>
<evidence type="ECO:0000313" key="13">
    <source>
        <dbReference type="Proteomes" id="UP000094065"/>
    </source>
</evidence>
<dbReference type="AlphaFoldDB" id="A0A1E3I6K8"/>
<dbReference type="SUPFAM" id="SSF161111">
    <property type="entry name" value="Cation efflux protein transmembrane domain-like"/>
    <property type="match status" value="1"/>
</dbReference>
<evidence type="ECO:0000256" key="1">
    <source>
        <dbReference type="ARBA" id="ARBA00004141"/>
    </source>
</evidence>
<gene>
    <name evidence="12" type="ORF">L202_00312</name>
</gene>
<comment type="subcellular location">
    <subcellularLocation>
        <location evidence="1">Membrane</location>
        <topology evidence="1">Multi-pass membrane protein</topology>
    </subcellularLocation>
</comment>
<comment type="similarity">
    <text evidence="2">Belongs to the cation diffusion facilitator (CDF) transporter (TC 2.A.4) family. SLC30A subfamily.</text>
</comment>
<evidence type="ECO:0000256" key="9">
    <source>
        <dbReference type="SAM" id="Phobius"/>
    </source>
</evidence>
<evidence type="ECO:0000256" key="4">
    <source>
        <dbReference type="ARBA" id="ARBA00022692"/>
    </source>
</evidence>
<proteinExistence type="inferred from homology"/>
<dbReference type="GO" id="GO:0006882">
    <property type="term" value="P:intracellular zinc ion homeostasis"/>
    <property type="evidence" value="ECO:0007669"/>
    <property type="project" value="TreeGrafter"/>
</dbReference>
<dbReference type="SUPFAM" id="SSF160240">
    <property type="entry name" value="Cation efflux protein cytoplasmic domain-like"/>
    <property type="match status" value="1"/>
</dbReference>
<keyword evidence="5" id="KW-0862">Zinc</keyword>
<evidence type="ECO:0000256" key="5">
    <source>
        <dbReference type="ARBA" id="ARBA00022833"/>
    </source>
</evidence>
<keyword evidence="7 9" id="KW-0472">Membrane</keyword>
<evidence type="ECO:0008006" key="14">
    <source>
        <dbReference type="Google" id="ProtNLM"/>
    </source>
</evidence>
<dbReference type="FunFam" id="1.20.1510.10:FF:000024">
    <property type="entry name" value="Solute carrier family 30 (Zinc transporter), member 1"/>
    <property type="match status" value="1"/>
</dbReference>
<dbReference type="GeneID" id="30151621"/>
<organism evidence="12 13">
    <name type="scientific">Cryptococcus amylolentus CBS 6039</name>
    <dbReference type="NCBI Taxonomy" id="1295533"/>
    <lineage>
        <taxon>Eukaryota</taxon>
        <taxon>Fungi</taxon>
        <taxon>Dikarya</taxon>
        <taxon>Basidiomycota</taxon>
        <taxon>Agaricomycotina</taxon>
        <taxon>Tremellomycetes</taxon>
        <taxon>Tremellales</taxon>
        <taxon>Cryptococcaceae</taxon>
        <taxon>Cryptococcus</taxon>
    </lineage>
</organism>
<dbReference type="Pfam" id="PF16916">
    <property type="entry name" value="ZT_dimer"/>
    <property type="match status" value="1"/>
</dbReference>
<evidence type="ECO:0000256" key="6">
    <source>
        <dbReference type="ARBA" id="ARBA00022989"/>
    </source>
</evidence>
<sequence length="511" mass="54042">MGLSRQARIKTLLAIDTVFFFIELITGYAVGSLALVADSFHMLNDVLSLVVALYTIKLATSPSSAANSYGWQRAEILGALINSVFLVALCVSIGLEAIGRIVTPPEISNAQLIVFVGSLGLLSNIVGLFLFHDHGHSHGGHSHGAIALPGGDDDANEETPLTRDDVSELYQHPAQTRAQVIETAQEFGYGSTQVASSLDSSAMGKSPLSAHGRAPSASRRSKRASISRPHGRMSSTTRPIPGQNADLLPVGAEVSSAGSSTVVDAGKPKGHSSASDHSHAGHSHAEGEHDHAHDHGKMAKNVDDAEAGHSHGHGHSHGSMNMRGVFLHVLGDALGNVGVIAAGLVIWFFEGRWTLYFDPGVSLIITCIIFSSALPLCKSASYILLQGVPSHVSLDAVRQSIVDVDGVDSVHELHIWQLSESTVVASVHVLIEHGRDYMEVASGIREKMHSHGIHSVTIQPEFYDEADTSAEACLIRCPPGDCEGDTCCPPASSSKPPSESGEVAHSHNHTH</sequence>
<feature type="transmembrane region" description="Helical" evidence="9">
    <location>
        <begin position="12"/>
        <end position="34"/>
    </location>
</feature>
<feature type="compositionally biased region" description="Basic residues" evidence="8">
    <location>
        <begin position="219"/>
        <end position="231"/>
    </location>
</feature>
<evidence type="ECO:0000256" key="3">
    <source>
        <dbReference type="ARBA" id="ARBA00022448"/>
    </source>
</evidence>
<feature type="compositionally biased region" description="Basic and acidic residues" evidence="8">
    <location>
        <begin position="274"/>
        <end position="295"/>
    </location>
</feature>
<feature type="region of interest" description="Disordered" evidence="8">
    <location>
        <begin position="141"/>
        <end position="160"/>
    </location>
</feature>
<accession>A0A1E3I6K8</accession>
<feature type="domain" description="Cation efflux protein transmembrane" evidence="10">
    <location>
        <begin position="311"/>
        <end position="385"/>
    </location>
</feature>
<feature type="domain" description="Cation efflux protein cytoplasmic" evidence="11">
    <location>
        <begin position="389"/>
        <end position="461"/>
    </location>
</feature>
<dbReference type="InterPro" id="IPR027469">
    <property type="entry name" value="Cation_efflux_TMD_sf"/>
</dbReference>
<keyword evidence="3" id="KW-0813">Transport</keyword>
<dbReference type="FunFam" id="1.20.1510.10:FF:000021">
    <property type="entry name" value="Solute carrier family 30 (Zinc transporter), member 1"/>
    <property type="match status" value="1"/>
</dbReference>
<evidence type="ECO:0000259" key="11">
    <source>
        <dbReference type="Pfam" id="PF16916"/>
    </source>
</evidence>
<dbReference type="InterPro" id="IPR027470">
    <property type="entry name" value="Cation_efflux_CTD"/>
</dbReference>
<evidence type="ECO:0000313" key="12">
    <source>
        <dbReference type="EMBL" id="ODN84343.1"/>
    </source>
</evidence>
<feature type="transmembrane region" description="Helical" evidence="9">
    <location>
        <begin position="355"/>
        <end position="377"/>
    </location>
</feature>
<evidence type="ECO:0000259" key="10">
    <source>
        <dbReference type="Pfam" id="PF01545"/>
    </source>
</evidence>
<feature type="region of interest" description="Disordered" evidence="8">
    <location>
        <begin position="198"/>
        <end position="295"/>
    </location>
</feature>
<dbReference type="GO" id="GO:0005385">
    <property type="term" value="F:zinc ion transmembrane transporter activity"/>
    <property type="evidence" value="ECO:0007669"/>
    <property type="project" value="TreeGrafter"/>
</dbReference>
<dbReference type="GO" id="GO:0016020">
    <property type="term" value="C:membrane"/>
    <property type="evidence" value="ECO:0007669"/>
    <property type="project" value="UniProtKB-SubCell"/>
</dbReference>
<reference evidence="12 13" key="1">
    <citation type="submission" date="2016-06" db="EMBL/GenBank/DDBJ databases">
        <title>Evolution of pathogenesis and genome organization in the Tremellales.</title>
        <authorList>
            <person name="Cuomo C."/>
            <person name="Litvintseva A."/>
            <person name="Heitman J."/>
            <person name="Chen Y."/>
            <person name="Sun S."/>
            <person name="Springer D."/>
            <person name="Dromer F."/>
            <person name="Young S."/>
            <person name="Zeng Q."/>
            <person name="Chapman S."/>
            <person name="Gujja S."/>
            <person name="Saif S."/>
            <person name="Birren B."/>
        </authorList>
    </citation>
    <scope>NUCLEOTIDE SEQUENCE [LARGE SCALE GENOMIC DNA]</scope>
    <source>
        <strain evidence="12 13">CBS 6039</strain>
    </source>
</reference>
<protein>
    <recommendedName>
        <fullName evidence="14">Solute carrier family 30 (Zinc transporter), member 1</fullName>
    </recommendedName>
</protein>
<keyword evidence="6 9" id="KW-1133">Transmembrane helix</keyword>
<dbReference type="PANTHER" id="PTHR45820">
    <property type="entry name" value="FI23527P1"/>
    <property type="match status" value="1"/>
</dbReference>
<dbReference type="STRING" id="1295533.A0A1E3I6K8"/>
<feature type="domain" description="Cation efflux protein transmembrane" evidence="10">
    <location>
        <begin position="12"/>
        <end position="147"/>
    </location>
</feature>
<dbReference type="Proteomes" id="UP000094065">
    <property type="component" value="Unassembled WGS sequence"/>
</dbReference>